<evidence type="ECO:0000313" key="4">
    <source>
        <dbReference type="Proteomes" id="UP000799421"/>
    </source>
</evidence>
<dbReference type="InterPro" id="IPR047574">
    <property type="entry name" value="AD"/>
</dbReference>
<dbReference type="PROSITE" id="PS52001">
    <property type="entry name" value="AD"/>
    <property type="match status" value="1"/>
</dbReference>
<sequence>MPADSMDTLVKSIGARLQITTVPPHSQTYEGTLVSACPLMPTLTISTKNTPASHPGDYRIFTVSSLQNYQIIAPAENPEDGVLAQLVAVDSKRLRRREEQAIKKLKDEEKNRGKGVTKEGQALYDSLRRINMPIKWQNQNMVVHEVVVISPPYRPEDCRGPKEKQEAINRVKKVLEGERRKLKEREKGELKGG</sequence>
<dbReference type="OrthoDB" id="1057137at2759"/>
<organism evidence="3 4">
    <name type="scientific">Piedraia hortae CBS 480.64</name>
    <dbReference type="NCBI Taxonomy" id="1314780"/>
    <lineage>
        <taxon>Eukaryota</taxon>
        <taxon>Fungi</taxon>
        <taxon>Dikarya</taxon>
        <taxon>Ascomycota</taxon>
        <taxon>Pezizomycotina</taxon>
        <taxon>Dothideomycetes</taxon>
        <taxon>Dothideomycetidae</taxon>
        <taxon>Capnodiales</taxon>
        <taxon>Piedraiaceae</taxon>
        <taxon>Piedraia</taxon>
    </lineage>
</organism>
<feature type="compositionally biased region" description="Basic and acidic residues" evidence="1">
    <location>
        <begin position="154"/>
        <end position="171"/>
    </location>
</feature>
<proteinExistence type="predicted"/>
<dbReference type="InterPro" id="IPR019181">
    <property type="entry name" value="LSM12_ABD"/>
</dbReference>
<keyword evidence="4" id="KW-1185">Reference proteome</keyword>
<gene>
    <name evidence="3" type="ORF">K470DRAFT_220367</name>
</gene>
<dbReference type="InterPro" id="IPR039683">
    <property type="entry name" value="Lsm12-like"/>
</dbReference>
<feature type="domain" description="AD" evidence="2">
    <location>
        <begin position="87"/>
        <end position="183"/>
    </location>
</feature>
<dbReference type="Proteomes" id="UP000799421">
    <property type="component" value="Unassembled WGS sequence"/>
</dbReference>
<protein>
    <recommendedName>
        <fullName evidence="2">AD domain-containing protein</fullName>
    </recommendedName>
</protein>
<dbReference type="SMART" id="SM00995">
    <property type="entry name" value="AD"/>
    <property type="match status" value="1"/>
</dbReference>
<evidence type="ECO:0000256" key="1">
    <source>
        <dbReference type="SAM" id="MobiDB-lite"/>
    </source>
</evidence>
<dbReference type="AlphaFoldDB" id="A0A6A7BUA9"/>
<name>A0A6A7BUA9_9PEZI</name>
<evidence type="ECO:0000259" key="2">
    <source>
        <dbReference type="PROSITE" id="PS52001"/>
    </source>
</evidence>
<reference evidence="3" key="1">
    <citation type="journal article" date="2020" name="Stud. Mycol.">
        <title>101 Dothideomycetes genomes: a test case for predicting lifestyles and emergence of pathogens.</title>
        <authorList>
            <person name="Haridas S."/>
            <person name="Albert R."/>
            <person name="Binder M."/>
            <person name="Bloem J."/>
            <person name="Labutti K."/>
            <person name="Salamov A."/>
            <person name="Andreopoulos B."/>
            <person name="Baker S."/>
            <person name="Barry K."/>
            <person name="Bills G."/>
            <person name="Bluhm B."/>
            <person name="Cannon C."/>
            <person name="Castanera R."/>
            <person name="Culley D."/>
            <person name="Daum C."/>
            <person name="Ezra D."/>
            <person name="Gonzalez J."/>
            <person name="Henrissat B."/>
            <person name="Kuo A."/>
            <person name="Liang C."/>
            <person name="Lipzen A."/>
            <person name="Lutzoni F."/>
            <person name="Magnuson J."/>
            <person name="Mondo S."/>
            <person name="Nolan M."/>
            <person name="Ohm R."/>
            <person name="Pangilinan J."/>
            <person name="Park H.-J."/>
            <person name="Ramirez L."/>
            <person name="Alfaro M."/>
            <person name="Sun H."/>
            <person name="Tritt A."/>
            <person name="Yoshinaga Y."/>
            <person name="Zwiers L.-H."/>
            <person name="Turgeon B."/>
            <person name="Goodwin S."/>
            <person name="Spatafora J."/>
            <person name="Crous P."/>
            <person name="Grigoriev I."/>
        </authorList>
    </citation>
    <scope>NUCLEOTIDE SEQUENCE</scope>
    <source>
        <strain evidence="3">CBS 480.64</strain>
    </source>
</reference>
<feature type="region of interest" description="Disordered" evidence="1">
    <location>
        <begin position="152"/>
        <end position="171"/>
    </location>
</feature>
<accession>A0A6A7BUA9</accession>
<evidence type="ECO:0000313" key="3">
    <source>
        <dbReference type="EMBL" id="KAF2858831.1"/>
    </source>
</evidence>
<dbReference type="EMBL" id="MU006002">
    <property type="protein sequence ID" value="KAF2858831.1"/>
    <property type="molecule type" value="Genomic_DNA"/>
</dbReference>
<dbReference type="PANTHER" id="PTHR13542">
    <property type="entry name" value="LSM12 HOMOLOG"/>
    <property type="match status" value="1"/>
</dbReference>
<dbReference type="Pfam" id="PF09793">
    <property type="entry name" value="AD"/>
    <property type="match status" value="1"/>
</dbReference>